<evidence type="ECO:0000256" key="3">
    <source>
        <dbReference type="ARBA" id="ARBA00022833"/>
    </source>
</evidence>
<keyword evidence="8" id="KW-1185">Reference proteome</keyword>
<organism evidence="7 8">
    <name type="scientific">Tanacetum coccineum</name>
    <dbReference type="NCBI Taxonomy" id="301880"/>
    <lineage>
        <taxon>Eukaryota</taxon>
        <taxon>Viridiplantae</taxon>
        <taxon>Streptophyta</taxon>
        <taxon>Embryophyta</taxon>
        <taxon>Tracheophyta</taxon>
        <taxon>Spermatophyta</taxon>
        <taxon>Magnoliopsida</taxon>
        <taxon>eudicotyledons</taxon>
        <taxon>Gunneridae</taxon>
        <taxon>Pentapetalae</taxon>
        <taxon>asterids</taxon>
        <taxon>campanulids</taxon>
        <taxon>Asterales</taxon>
        <taxon>Asteraceae</taxon>
        <taxon>Asteroideae</taxon>
        <taxon>Anthemideae</taxon>
        <taxon>Anthemidinae</taxon>
        <taxon>Tanacetum</taxon>
    </lineage>
</organism>
<feature type="domain" description="C3H1-type" evidence="6">
    <location>
        <begin position="92"/>
        <end position="118"/>
    </location>
</feature>
<feature type="zinc finger region" description="C3H1-type" evidence="4">
    <location>
        <begin position="92"/>
        <end position="118"/>
    </location>
</feature>
<gene>
    <name evidence="7" type="ORF">Tco_0842289</name>
</gene>
<comment type="caution">
    <text evidence="7">The sequence shown here is derived from an EMBL/GenBank/DDBJ whole genome shotgun (WGS) entry which is preliminary data.</text>
</comment>
<dbReference type="Proteomes" id="UP001151760">
    <property type="component" value="Unassembled WGS sequence"/>
</dbReference>
<dbReference type="SMART" id="SM00356">
    <property type="entry name" value="ZnF_C3H1"/>
    <property type="match status" value="1"/>
</dbReference>
<evidence type="ECO:0000256" key="5">
    <source>
        <dbReference type="SAM" id="MobiDB-lite"/>
    </source>
</evidence>
<evidence type="ECO:0000259" key="6">
    <source>
        <dbReference type="PROSITE" id="PS50103"/>
    </source>
</evidence>
<reference evidence="7" key="1">
    <citation type="journal article" date="2022" name="Int. J. Mol. Sci.">
        <title>Draft Genome of Tanacetum Coccineum: Genomic Comparison of Closely Related Tanacetum-Family Plants.</title>
        <authorList>
            <person name="Yamashiro T."/>
            <person name="Shiraishi A."/>
            <person name="Nakayama K."/>
            <person name="Satake H."/>
        </authorList>
    </citation>
    <scope>NUCLEOTIDE SEQUENCE</scope>
</reference>
<dbReference type="Gene3D" id="4.10.1000.10">
    <property type="entry name" value="Zinc finger, CCCH-type"/>
    <property type="match status" value="1"/>
</dbReference>
<evidence type="ECO:0000256" key="2">
    <source>
        <dbReference type="ARBA" id="ARBA00022771"/>
    </source>
</evidence>
<keyword evidence="2 4" id="KW-0863">Zinc-finger</keyword>
<evidence type="ECO:0000256" key="4">
    <source>
        <dbReference type="PROSITE-ProRule" id="PRU00723"/>
    </source>
</evidence>
<keyword evidence="7" id="KW-0808">Transferase</keyword>
<keyword evidence="7" id="KW-0418">Kinase</keyword>
<proteinExistence type="predicted"/>
<evidence type="ECO:0000256" key="1">
    <source>
        <dbReference type="ARBA" id="ARBA00022723"/>
    </source>
</evidence>
<evidence type="ECO:0000313" key="7">
    <source>
        <dbReference type="EMBL" id="GJT07827.1"/>
    </source>
</evidence>
<dbReference type="PROSITE" id="PS50103">
    <property type="entry name" value="ZF_C3H1"/>
    <property type="match status" value="1"/>
</dbReference>
<accession>A0ABQ5B2C2</accession>
<protein>
    <submittedName>
        <fullName evidence="7">Hybrid signal transduction histidine kinase M</fullName>
    </submittedName>
</protein>
<keyword evidence="1 4" id="KW-0479">Metal-binding</keyword>
<dbReference type="InterPro" id="IPR000571">
    <property type="entry name" value="Znf_CCCH"/>
</dbReference>
<dbReference type="SUPFAM" id="SSF90229">
    <property type="entry name" value="CCCH zinc finger"/>
    <property type="match status" value="1"/>
</dbReference>
<keyword evidence="3 4" id="KW-0862">Zinc</keyword>
<feature type="compositionally biased region" description="Polar residues" evidence="5">
    <location>
        <begin position="176"/>
        <end position="187"/>
    </location>
</feature>
<feature type="region of interest" description="Disordered" evidence="5">
    <location>
        <begin position="151"/>
        <end position="187"/>
    </location>
</feature>
<feature type="compositionally biased region" description="Low complexity" evidence="5">
    <location>
        <begin position="158"/>
        <end position="171"/>
    </location>
</feature>
<evidence type="ECO:0000313" key="8">
    <source>
        <dbReference type="Proteomes" id="UP001151760"/>
    </source>
</evidence>
<reference evidence="7" key="2">
    <citation type="submission" date="2022-01" db="EMBL/GenBank/DDBJ databases">
        <authorList>
            <person name="Yamashiro T."/>
            <person name="Shiraishi A."/>
            <person name="Satake H."/>
            <person name="Nakayama K."/>
        </authorList>
    </citation>
    <scope>NUCLEOTIDE SEQUENCE</scope>
</reference>
<name>A0ABQ5B2C2_9ASTR</name>
<dbReference type="EMBL" id="BQNB010012783">
    <property type="protein sequence ID" value="GJT07827.1"/>
    <property type="molecule type" value="Genomic_DNA"/>
</dbReference>
<sequence>MTILASLDSPVNDKDVVHYALAGLPSKYNQVCGYMHYQDKFPDLKVACSLLITKEMLLKTMDIALPTDPSSLMALVADSGNSRRSSSMPHVKPWKPCFNYAKGMCWFRERCRFVHDPNVTNTPNNNVEINASNMDEILVKLLGRLGLNSKQDISTVGPSNNNSTPTQSSPTAYYVSPTQGPTYSHLA</sequence>
<dbReference type="PANTHER" id="PTHR47481">
    <property type="match status" value="1"/>
</dbReference>
<dbReference type="GO" id="GO:0016301">
    <property type="term" value="F:kinase activity"/>
    <property type="evidence" value="ECO:0007669"/>
    <property type="project" value="UniProtKB-KW"/>
</dbReference>
<dbReference type="PANTHER" id="PTHR47481:SF31">
    <property type="entry name" value="OS01G0873500 PROTEIN"/>
    <property type="match status" value="1"/>
</dbReference>
<dbReference type="InterPro" id="IPR036855">
    <property type="entry name" value="Znf_CCCH_sf"/>
</dbReference>